<accession>A0A1L3ZKC6</accession>
<dbReference type="GO" id="GO:0000976">
    <property type="term" value="F:transcription cis-regulatory region binding"/>
    <property type="evidence" value="ECO:0007669"/>
    <property type="project" value="TreeGrafter"/>
</dbReference>
<evidence type="ECO:0000256" key="2">
    <source>
        <dbReference type="ARBA" id="ARBA00023015"/>
    </source>
</evidence>
<dbReference type="InterPro" id="IPR005119">
    <property type="entry name" value="LysR_subst-bd"/>
</dbReference>
<keyword evidence="7" id="KW-0614">Plasmid</keyword>
<keyword evidence="3" id="KW-0238">DNA-binding</keyword>
<keyword evidence="2" id="KW-0805">Transcription regulation</keyword>
<dbReference type="Pfam" id="PF00126">
    <property type="entry name" value="HTH_1"/>
    <property type="match status" value="1"/>
</dbReference>
<dbReference type="PROSITE" id="PS50931">
    <property type="entry name" value="HTH_LYSR"/>
    <property type="match status" value="1"/>
</dbReference>
<organism evidence="7 8">
    <name type="scientific">Rhizobium leguminosarum</name>
    <dbReference type="NCBI Taxonomy" id="384"/>
    <lineage>
        <taxon>Bacteria</taxon>
        <taxon>Pseudomonadati</taxon>
        <taxon>Pseudomonadota</taxon>
        <taxon>Alphaproteobacteria</taxon>
        <taxon>Hyphomicrobiales</taxon>
        <taxon>Rhizobiaceae</taxon>
        <taxon>Rhizobium/Agrobacterium group</taxon>
        <taxon>Rhizobium</taxon>
    </lineage>
</organism>
<dbReference type="Gene3D" id="1.10.10.10">
    <property type="entry name" value="Winged helix-like DNA-binding domain superfamily/Winged helix DNA-binding domain"/>
    <property type="match status" value="1"/>
</dbReference>
<evidence type="ECO:0000256" key="3">
    <source>
        <dbReference type="ARBA" id="ARBA00023125"/>
    </source>
</evidence>
<dbReference type="InterPro" id="IPR000847">
    <property type="entry name" value="LysR_HTH_N"/>
</dbReference>
<name>A0A1L3ZKC6_RHILE</name>
<dbReference type="GO" id="GO:0003700">
    <property type="term" value="F:DNA-binding transcription factor activity"/>
    <property type="evidence" value="ECO:0007669"/>
    <property type="project" value="InterPro"/>
</dbReference>
<dbReference type="InterPro" id="IPR036388">
    <property type="entry name" value="WH-like_DNA-bd_sf"/>
</dbReference>
<evidence type="ECO:0000256" key="4">
    <source>
        <dbReference type="ARBA" id="ARBA00023163"/>
    </source>
</evidence>
<dbReference type="AlphaFoldDB" id="A0A1L3ZKC6"/>
<dbReference type="SUPFAM" id="SSF53850">
    <property type="entry name" value="Periplasmic binding protein-like II"/>
    <property type="match status" value="1"/>
</dbReference>
<sequence length="308" mass="33283">MNSVDLKFFQAVVRANSIGGAAGVLHTVQSNVTARIKSLEEEIGAPLFHRSRRGVTLTATGIQLVPYAERIGELLEEAKRVVTDHGTPSGLLRIGSMETTAALRLPPILIRYAEEYPEVDVLVEASPTEQLVSEVVARKLDGAFVSGPIAHPELQSLSIIEEELVVISSPRIHEPADLKALAASPALKVLAFRSGCSYRRRMDMFLAACGVTNVRWMELGTMDGIIGCVAAGVGVAMLPRGVVQAAAADGRVMIHQLPDNLRTAPTVFVTRSDEYLSAALQAFMTVASETHEQPQPERPEPVRYLQQA</sequence>
<feature type="domain" description="HTH lysR-type" evidence="6">
    <location>
        <begin position="1"/>
        <end position="58"/>
    </location>
</feature>
<evidence type="ECO:0000259" key="6">
    <source>
        <dbReference type="PROSITE" id="PS50931"/>
    </source>
</evidence>
<reference evidence="7 8" key="1">
    <citation type="submission" date="2016-11" db="EMBL/GenBank/DDBJ databases">
        <title>Rhizobium leguminosarum bv. viciae strain Vaf12 isolated from Vavilovia formosa root nodules from Russia, Dagestan.</title>
        <authorList>
            <person name="Kimeklis A."/>
        </authorList>
    </citation>
    <scope>NUCLEOTIDE SEQUENCE [LARGE SCALE GENOMIC DNA]</scope>
    <source>
        <strain evidence="7 8">Vaf-108</strain>
        <plasmid evidence="8">Plasmid unnamed1</plasmid>
    </source>
</reference>
<dbReference type="Proteomes" id="UP000183050">
    <property type="component" value="Plasmid unnamed1"/>
</dbReference>
<dbReference type="EMBL" id="CP018229">
    <property type="protein sequence ID" value="API56020.1"/>
    <property type="molecule type" value="Genomic_DNA"/>
</dbReference>
<proteinExistence type="inferred from homology"/>
<dbReference type="CDD" id="cd08442">
    <property type="entry name" value="PBP2_YofA_SoxR_like"/>
    <property type="match status" value="1"/>
</dbReference>
<geneLocation type="plasmid" evidence="7">
    <name>unnamed1</name>
</geneLocation>
<evidence type="ECO:0000313" key="8">
    <source>
        <dbReference type="Proteomes" id="UP000183050"/>
    </source>
</evidence>
<dbReference type="RefSeq" id="WP_072641621.1">
    <property type="nucleotide sequence ID" value="NZ_CP018229.1"/>
</dbReference>
<evidence type="ECO:0000256" key="5">
    <source>
        <dbReference type="SAM" id="MobiDB-lite"/>
    </source>
</evidence>
<feature type="region of interest" description="Disordered" evidence="5">
    <location>
        <begin position="288"/>
        <end position="308"/>
    </location>
</feature>
<evidence type="ECO:0000313" key="7">
    <source>
        <dbReference type="EMBL" id="API56020.1"/>
    </source>
</evidence>
<protein>
    <submittedName>
        <fullName evidence="7">LysR family transcriptional regulator</fullName>
    </submittedName>
</protein>
<dbReference type="PANTHER" id="PTHR30126">
    <property type="entry name" value="HTH-TYPE TRANSCRIPTIONAL REGULATOR"/>
    <property type="match status" value="1"/>
</dbReference>
<evidence type="ECO:0000256" key="1">
    <source>
        <dbReference type="ARBA" id="ARBA00009437"/>
    </source>
</evidence>
<comment type="similarity">
    <text evidence="1">Belongs to the LysR transcriptional regulatory family.</text>
</comment>
<dbReference type="PANTHER" id="PTHR30126:SF40">
    <property type="entry name" value="HTH-TYPE TRANSCRIPTIONAL REGULATOR GLTR"/>
    <property type="match status" value="1"/>
</dbReference>
<dbReference type="InterPro" id="IPR036390">
    <property type="entry name" value="WH_DNA-bd_sf"/>
</dbReference>
<gene>
    <name evidence="7" type="ORF">BMW22_31920</name>
</gene>
<dbReference type="Gene3D" id="3.40.190.290">
    <property type="match status" value="1"/>
</dbReference>
<dbReference type="Pfam" id="PF03466">
    <property type="entry name" value="LysR_substrate"/>
    <property type="match status" value="1"/>
</dbReference>
<dbReference type="SUPFAM" id="SSF46785">
    <property type="entry name" value="Winged helix' DNA-binding domain"/>
    <property type="match status" value="1"/>
</dbReference>
<feature type="compositionally biased region" description="Basic and acidic residues" evidence="5">
    <location>
        <begin position="289"/>
        <end position="301"/>
    </location>
</feature>
<keyword evidence="4" id="KW-0804">Transcription</keyword>